<sequence>MMPPKPRVIVKDTVSFFTRRERHSWVALVMAITIPTVVIGVFAIDSASGIEPTEPTITYVESWSADRTDEEIIERQRVLALAENERRALSRQRFQELADASGVDYDREAAAEADRITEENRRTLARPQDDDVAEPGS</sequence>
<keyword evidence="2" id="KW-0812">Transmembrane</keyword>
<evidence type="ECO:0000313" key="3">
    <source>
        <dbReference type="EMBL" id="RED17147.1"/>
    </source>
</evidence>
<dbReference type="AlphaFoldDB" id="A0A3D9FHT7"/>
<accession>A0A3D9FHT7</accession>
<reference evidence="3 4" key="1">
    <citation type="submission" date="2018-07" db="EMBL/GenBank/DDBJ databases">
        <title>Genomic Encyclopedia of Type Strains, Phase IV (KMG-IV): sequencing the most valuable type-strain genomes for metagenomic binning, comparative biology and taxonomic classification.</title>
        <authorList>
            <person name="Goeker M."/>
        </authorList>
    </citation>
    <scope>NUCLEOTIDE SEQUENCE [LARGE SCALE GENOMIC DNA]</scope>
    <source>
        <strain evidence="3 4">DSM 26725</strain>
    </source>
</reference>
<feature type="compositionally biased region" description="Basic and acidic residues" evidence="1">
    <location>
        <begin position="113"/>
        <end position="122"/>
    </location>
</feature>
<proteinExistence type="predicted"/>
<feature type="region of interest" description="Disordered" evidence="1">
    <location>
        <begin position="113"/>
        <end position="137"/>
    </location>
</feature>
<name>A0A3D9FHT7_9SPHN</name>
<evidence type="ECO:0000256" key="2">
    <source>
        <dbReference type="SAM" id="Phobius"/>
    </source>
</evidence>
<gene>
    <name evidence="3" type="ORF">DFR46_2185</name>
</gene>
<evidence type="ECO:0000256" key="1">
    <source>
        <dbReference type="SAM" id="MobiDB-lite"/>
    </source>
</evidence>
<keyword evidence="4" id="KW-1185">Reference proteome</keyword>
<keyword evidence="2" id="KW-1133">Transmembrane helix</keyword>
<feature type="transmembrane region" description="Helical" evidence="2">
    <location>
        <begin position="25"/>
        <end position="44"/>
    </location>
</feature>
<keyword evidence="2" id="KW-0472">Membrane</keyword>
<dbReference type="EMBL" id="QRDP01000004">
    <property type="protein sequence ID" value="RED17147.1"/>
    <property type="molecule type" value="Genomic_DNA"/>
</dbReference>
<dbReference type="Proteomes" id="UP000256310">
    <property type="component" value="Unassembled WGS sequence"/>
</dbReference>
<organism evidence="3 4">
    <name type="scientific">Parasphingopyxis lamellibrachiae</name>
    <dbReference type="NCBI Taxonomy" id="680125"/>
    <lineage>
        <taxon>Bacteria</taxon>
        <taxon>Pseudomonadati</taxon>
        <taxon>Pseudomonadota</taxon>
        <taxon>Alphaproteobacteria</taxon>
        <taxon>Sphingomonadales</taxon>
        <taxon>Sphingomonadaceae</taxon>
        <taxon>Parasphingopyxis</taxon>
    </lineage>
</organism>
<comment type="caution">
    <text evidence="3">The sequence shown here is derived from an EMBL/GenBank/DDBJ whole genome shotgun (WGS) entry which is preliminary data.</text>
</comment>
<protein>
    <submittedName>
        <fullName evidence="3">Uncharacterized protein</fullName>
    </submittedName>
</protein>
<dbReference type="RefSeq" id="WP_116236454.1">
    <property type="nucleotide sequence ID" value="NZ_QRDP01000004.1"/>
</dbReference>
<evidence type="ECO:0000313" key="4">
    <source>
        <dbReference type="Proteomes" id="UP000256310"/>
    </source>
</evidence>